<dbReference type="PANTHER" id="PTHR32556:SF18">
    <property type="match status" value="1"/>
</dbReference>
<dbReference type="Proteomes" id="UP000695562">
    <property type="component" value="Unassembled WGS sequence"/>
</dbReference>
<keyword evidence="2" id="KW-1185">Reference proteome</keyword>
<gene>
    <name evidence="1" type="ORF">CYY_009194</name>
</gene>
<accession>A0A8J4PP35</accession>
<dbReference type="PANTHER" id="PTHR32556">
    <property type="entry name" value="F-BOX DOMAIN-CONTAINING PROTEIN-RELATED-RELATED"/>
    <property type="match status" value="1"/>
</dbReference>
<evidence type="ECO:0000313" key="2">
    <source>
        <dbReference type="Proteomes" id="UP000695562"/>
    </source>
</evidence>
<sequence length="462" mass="53073">MASNIINNVIEYALVNGQWFDVASHLVGSAEAVDIDLSAVVGHADKAVSVENKGIVEHVIVDYKEINPKLVELLNREFSALKTITVKNFNHNEGLMQSVWQFNHFNKLARKDQIVVNFNLFLNGDYGCLNYIVPLLEREPFTFTTGYVYAHYTYEDEPTFSFLYGMVKDFNPQILQLSTNTPPTGQASHLRMLHSLAKLNQRYVSVGIKNDYIPLYSLYRFLQSPHLSHFQFQLQFHLIAAIYKDQDANSIITEAFNFNEKDAFEFSPRDYFSYDRFDEYMVYDKAHYLDTNMNTINEDNQIYCPFDTKNRDNPNDKVVPPYSKSLWKECLELLKANRTITELSIGDVRCNSTNATHQQIQTSQLDKDLLDALAANQSIKTLVLNFGYTNNHFVLNKVFLSSLLQQNSTLESLVIHSFYHHTDLLTPYDTQKQSEIDAQLNSLVDSLKGTKSTCIVKVQQPK</sequence>
<evidence type="ECO:0000313" key="1">
    <source>
        <dbReference type="EMBL" id="KAF2069484.1"/>
    </source>
</evidence>
<organism evidence="1 2">
    <name type="scientific">Polysphondylium violaceum</name>
    <dbReference type="NCBI Taxonomy" id="133409"/>
    <lineage>
        <taxon>Eukaryota</taxon>
        <taxon>Amoebozoa</taxon>
        <taxon>Evosea</taxon>
        <taxon>Eumycetozoa</taxon>
        <taxon>Dictyostelia</taxon>
        <taxon>Dictyosteliales</taxon>
        <taxon>Dictyosteliaceae</taxon>
        <taxon>Polysphondylium</taxon>
    </lineage>
</organism>
<reference evidence="1" key="1">
    <citation type="submission" date="2020-01" db="EMBL/GenBank/DDBJ databases">
        <title>Development of genomics and gene disruption for Polysphondylium violaceum indicates a role for the polyketide synthase stlB in stalk morphogenesis.</title>
        <authorList>
            <person name="Narita B."/>
            <person name="Kawabe Y."/>
            <person name="Kin K."/>
            <person name="Saito T."/>
            <person name="Gibbs R."/>
            <person name="Kuspa A."/>
            <person name="Muzny D."/>
            <person name="Queller D."/>
            <person name="Richards S."/>
            <person name="Strassman J."/>
            <person name="Sucgang R."/>
            <person name="Worley K."/>
            <person name="Schaap P."/>
        </authorList>
    </citation>
    <scope>NUCLEOTIDE SEQUENCE</scope>
    <source>
        <strain evidence="1">QSvi11</strain>
    </source>
</reference>
<dbReference type="EMBL" id="AJWJ01000653">
    <property type="protein sequence ID" value="KAF2069484.1"/>
    <property type="molecule type" value="Genomic_DNA"/>
</dbReference>
<protein>
    <submittedName>
        <fullName evidence="1">Uncharacterized protein</fullName>
    </submittedName>
</protein>
<comment type="caution">
    <text evidence="1">The sequence shown here is derived from an EMBL/GenBank/DDBJ whole genome shotgun (WGS) entry which is preliminary data.</text>
</comment>
<dbReference type="AlphaFoldDB" id="A0A8J4PP35"/>
<name>A0A8J4PP35_9MYCE</name>
<proteinExistence type="predicted"/>